<gene>
    <name evidence="12" type="ORF">OTSTA716_0098</name>
</gene>
<dbReference type="SUPFAM" id="SSF55282">
    <property type="entry name" value="RL5-like"/>
    <property type="match status" value="1"/>
</dbReference>
<dbReference type="GO" id="GO:0000049">
    <property type="term" value="F:tRNA binding"/>
    <property type="evidence" value="ECO:0007669"/>
    <property type="project" value="UniProtKB-KW"/>
</dbReference>
<keyword evidence="3" id="KW-0699">rRNA-binding</keyword>
<dbReference type="NCBIfam" id="NF000585">
    <property type="entry name" value="PRK00010.1"/>
    <property type="match status" value="1"/>
</dbReference>
<sequence length="189" mass="21896">MALSFEELSFKEIKEKERQELQKKFGYSNNHQTPRMKKIVVTMCVGDAVVDSKIIYYVKKCMAMITGQEPGLIKAKKSIAAFKLRKGMPIACKVTLRKKRAEDFIRRLVLEVFPRIKDFKGFSIKSFDKEGNFSFGIKDIRVFIEIEDEQKKKDVIDKEIGIGIHIHTSTKSLLKAKTLLKIRDIPFYD</sequence>
<dbReference type="GO" id="GO:0019843">
    <property type="term" value="F:rRNA binding"/>
    <property type="evidence" value="ECO:0007669"/>
    <property type="project" value="UniProtKB-KW"/>
</dbReference>
<dbReference type="Pfam" id="PF00281">
    <property type="entry name" value="Ribosomal_L5"/>
    <property type="match status" value="1"/>
</dbReference>
<evidence type="ECO:0000313" key="12">
    <source>
        <dbReference type="EMBL" id="KJV77654.1"/>
    </source>
</evidence>
<dbReference type="GO" id="GO:0006412">
    <property type="term" value="P:translation"/>
    <property type="evidence" value="ECO:0007669"/>
    <property type="project" value="InterPro"/>
</dbReference>
<keyword evidence="2" id="KW-0820">tRNA-binding</keyword>
<name>A0A0F3PEK8_ORITS</name>
<dbReference type="RefSeq" id="WP_045916514.1">
    <property type="nucleotide sequence ID" value="NZ_LAOA01000002.1"/>
</dbReference>
<feature type="domain" description="Large ribosomal subunit protein uL5 C-terminal" evidence="11">
    <location>
        <begin position="89"/>
        <end position="187"/>
    </location>
</feature>
<evidence type="ECO:0000256" key="1">
    <source>
        <dbReference type="ARBA" id="ARBA00008553"/>
    </source>
</evidence>
<evidence type="ECO:0000256" key="6">
    <source>
        <dbReference type="ARBA" id="ARBA00023274"/>
    </source>
</evidence>
<dbReference type="Gene3D" id="3.30.1440.10">
    <property type="match status" value="1"/>
</dbReference>
<evidence type="ECO:0000256" key="9">
    <source>
        <dbReference type="RuleBase" id="RU003930"/>
    </source>
</evidence>
<keyword evidence="4" id="KW-0694">RNA-binding</keyword>
<evidence type="ECO:0000259" key="10">
    <source>
        <dbReference type="Pfam" id="PF00281"/>
    </source>
</evidence>
<proteinExistence type="inferred from homology"/>
<evidence type="ECO:0000256" key="5">
    <source>
        <dbReference type="ARBA" id="ARBA00022980"/>
    </source>
</evidence>
<protein>
    <recommendedName>
        <fullName evidence="7">Large ribosomal subunit protein uL5</fullName>
    </recommendedName>
    <alternativeName>
        <fullName evidence="8">50S ribosomal protein L5</fullName>
    </alternativeName>
</protein>
<dbReference type="PANTHER" id="PTHR11994">
    <property type="entry name" value="60S RIBOSOMAL PROTEIN L11-RELATED"/>
    <property type="match status" value="1"/>
</dbReference>
<evidence type="ECO:0000256" key="4">
    <source>
        <dbReference type="ARBA" id="ARBA00022884"/>
    </source>
</evidence>
<evidence type="ECO:0000256" key="8">
    <source>
        <dbReference type="ARBA" id="ARBA00035461"/>
    </source>
</evidence>
<evidence type="ECO:0000259" key="11">
    <source>
        <dbReference type="Pfam" id="PF00673"/>
    </source>
</evidence>
<dbReference type="EMBL" id="LAOA01000002">
    <property type="protein sequence ID" value="KJV77654.1"/>
    <property type="molecule type" value="Genomic_DNA"/>
</dbReference>
<dbReference type="GO" id="GO:1990904">
    <property type="term" value="C:ribonucleoprotein complex"/>
    <property type="evidence" value="ECO:0007669"/>
    <property type="project" value="UniProtKB-KW"/>
</dbReference>
<comment type="similarity">
    <text evidence="1 9">Belongs to the universal ribosomal protein uL5 family.</text>
</comment>
<dbReference type="Proteomes" id="UP000033671">
    <property type="component" value="Unassembled WGS sequence"/>
</dbReference>
<dbReference type="PIRSF" id="PIRSF002161">
    <property type="entry name" value="Ribosomal_L5"/>
    <property type="match status" value="1"/>
</dbReference>
<dbReference type="FunFam" id="3.30.1440.10:FF:000001">
    <property type="entry name" value="50S ribosomal protein L5"/>
    <property type="match status" value="1"/>
</dbReference>
<organism evidence="12 13">
    <name type="scientific">Orientia tsutsugamushi str. TA716</name>
    <dbReference type="NCBI Taxonomy" id="1359175"/>
    <lineage>
        <taxon>Bacteria</taxon>
        <taxon>Pseudomonadati</taxon>
        <taxon>Pseudomonadota</taxon>
        <taxon>Alphaproteobacteria</taxon>
        <taxon>Rickettsiales</taxon>
        <taxon>Rickettsiaceae</taxon>
        <taxon>Rickettsieae</taxon>
        <taxon>Orientia</taxon>
    </lineage>
</organism>
<comment type="caution">
    <text evidence="12">The sequence shown here is derived from an EMBL/GenBank/DDBJ whole genome shotgun (WGS) entry which is preliminary data.</text>
</comment>
<keyword evidence="6 9" id="KW-0687">Ribonucleoprotein</keyword>
<evidence type="ECO:0000313" key="13">
    <source>
        <dbReference type="Proteomes" id="UP000033671"/>
    </source>
</evidence>
<dbReference type="GO" id="GO:0005840">
    <property type="term" value="C:ribosome"/>
    <property type="evidence" value="ECO:0007669"/>
    <property type="project" value="UniProtKB-KW"/>
</dbReference>
<dbReference type="InterPro" id="IPR022803">
    <property type="entry name" value="Ribosomal_uL5_dom_sf"/>
</dbReference>
<dbReference type="PATRIC" id="fig|1359175.3.peg.1332"/>
<accession>A0A0F3PEK8</accession>
<evidence type="ECO:0000256" key="3">
    <source>
        <dbReference type="ARBA" id="ARBA00022730"/>
    </source>
</evidence>
<feature type="domain" description="Large ribosomal subunit protein uL5 N-terminal" evidence="10">
    <location>
        <begin position="29"/>
        <end position="85"/>
    </location>
</feature>
<dbReference type="GO" id="GO:0003735">
    <property type="term" value="F:structural constituent of ribosome"/>
    <property type="evidence" value="ECO:0007669"/>
    <property type="project" value="InterPro"/>
</dbReference>
<dbReference type="Pfam" id="PF00673">
    <property type="entry name" value="Ribosomal_L5_C"/>
    <property type="match status" value="1"/>
</dbReference>
<dbReference type="AlphaFoldDB" id="A0A0F3PEK8"/>
<evidence type="ECO:0000256" key="7">
    <source>
        <dbReference type="ARBA" id="ARBA00035245"/>
    </source>
</evidence>
<reference evidence="12 13" key="1">
    <citation type="submission" date="2015-01" db="EMBL/GenBank/DDBJ databases">
        <title>Genome Sequencing of Rickettsiales.</title>
        <authorList>
            <person name="Daugherty S.C."/>
            <person name="Su Q."/>
            <person name="Abolude K."/>
            <person name="Beier-Sexton M."/>
            <person name="Carlyon J.A."/>
            <person name="Carter R."/>
            <person name="Day N.P."/>
            <person name="Dumler S.J."/>
            <person name="Dyachenko V."/>
            <person name="Godinez A."/>
            <person name="Kurtti T.J."/>
            <person name="Lichay M."/>
            <person name="Mullins K.E."/>
            <person name="Ott S."/>
            <person name="Pappas-Brown V."/>
            <person name="Paris D.H."/>
            <person name="Patel P."/>
            <person name="Richards A.L."/>
            <person name="Sadzewicz L."/>
            <person name="Sears K."/>
            <person name="Seidman D."/>
            <person name="Sengamalay N."/>
            <person name="Stenos J."/>
            <person name="Tallon L.J."/>
            <person name="Vincent G."/>
            <person name="Fraser C.M."/>
            <person name="Munderloh U."/>
            <person name="Dunning-Hotopp J.C."/>
        </authorList>
    </citation>
    <scope>NUCLEOTIDE SEQUENCE [LARGE SCALE GENOMIC DNA]</scope>
    <source>
        <strain evidence="12 13">TA716</strain>
    </source>
</reference>
<dbReference type="InterPro" id="IPR031310">
    <property type="entry name" value="Ribosomal_uL5_N"/>
</dbReference>
<keyword evidence="5 9" id="KW-0689">Ribosomal protein</keyword>
<dbReference type="InterPro" id="IPR031309">
    <property type="entry name" value="Ribosomal_uL5_C"/>
</dbReference>
<evidence type="ECO:0000256" key="2">
    <source>
        <dbReference type="ARBA" id="ARBA00022555"/>
    </source>
</evidence>
<dbReference type="InterPro" id="IPR002132">
    <property type="entry name" value="Ribosomal_uL5"/>
</dbReference>
<dbReference type="InterPro" id="IPR020930">
    <property type="entry name" value="Ribosomal_uL5_bac-type"/>
</dbReference>